<dbReference type="EMBL" id="VCYH01000006">
    <property type="protein sequence ID" value="MDN7025255.1"/>
    <property type="molecule type" value="Genomic_DNA"/>
</dbReference>
<name>A0ABT8MBE5_9EURY</name>
<evidence type="ECO:0000259" key="1">
    <source>
        <dbReference type="Pfam" id="PF10107"/>
    </source>
</evidence>
<dbReference type="InterPro" id="IPR019287">
    <property type="entry name" value="Hday_junct_resolvase-rel_dom"/>
</dbReference>
<keyword evidence="3" id="KW-1185">Reference proteome</keyword>
<gene>
    <name evidence="2" type="ORF">FGU65_10190</name>
</gene>
<proteinExistence type="predicted"/>
<sequence length="162" mass="18852">MLEPVIIAALLLLLAYLAWRYARLSGRVERRARSLFEEWRSTEMQRLVDEKADVLFREWKMAEEKTIRRDAVTRSEAVIRGKVTEHLIPYFPEFAYNPKDARFLGAPIDFIVFNGLSDGEVTSVAFVEVKSGRSNLSERERAVRDCILQQRVTYEVIRQNGK</sequence>
<comment type="caution">
    <text evidence="2">The sequence shown here is derived from an EMBL/GenBank/DDBJ whole genome shotgun (WGS) entry which is preliminary data.</text>
</comment>
<evidence type="ECO:0000313" key="3">
    <source>
        <dbReference type="Proteomes" id="UP001168338"/>
    </source>
</evidence>
<feature type="domain" description="Holliday junction resolvase-related" evidence="1">
    <location>
        <begin position="10"/>
        <end position="159"/>
    </location>
</feature>
<dbReference type="Pfam" id="PF10107">
    <property type="entry name" value="Endonuc_Holl"/>
    <property type="match status" value="1"/>
</dbReference>
<dbReference type="InterPro" id="IPR028300">
    <property type="entry name" value="Holliday_junct_resolvase-rel"/>
</dbReference>
<dbReference type="Proteomes" id="UP001168338">
    <property type="component" value="Unassembled WGS sequence"/>
</dbReference>
<dbReference type="RefSeq" id="WP_301664401.1">
    <property type="nucleotide sequence ID" value="NZ_VCYH01000006.1"/>
</dbReference>
<organism evidence="2 3">
    <name type="scientific">Methanoculleus frigidifontis</name>
    <dbReference type="NCBI Taxonomy" id="2584085"/>
    <lineage>
        <taxon>Archaea</taxon>
        <taxon>Methanobacteriati</taxon>
        <taxon>Methanobacteriota</taxon>
        <taxon>Stenosarchaea group</taxon>
        <taxon>Methanomicrobia</taxon>
        <taxon>Methanomicrobiales</taxon>
        <taxon>Methanomicrobiaceae</taxon>
        <taxon>Methanoculleus</taxon>
    </lineage>
</organism>
<accession>A0ABT8MBE5</accession>
<reference evidence="2" key="1">
    <citation type="submission" date="2019-05" db="EMBL/GenBank/DDBJ databases">
        <title>Methanoculleus sp. FWC-SCC1, a methanogenic archaeon isolated from deep marine cold seep.</title>
        <authorList>
            <person name="Chen Y.-W."/>
            <person name="Chen S.-C."/>
            <person name="Teng N.-H."/>
            <person name="Lai M.-C."/>
        </authorList>
    </citation>
    <scope>NUCLEOTIDE SEQUENCE</scope>
    <source>
        <strain evidence="2">FWC-SCC1</strain>
    </source>
</reference>
<evidence type="ECO:0000313" key="2">
    <source>
        <dbReference type="EMBL" id="MDN7025255.1"/>
    </source>
</evidence>
<protein>
    <submittedName>
        <fullName evidence="2">Holliday junction resolvase</fullName>
    </submittedName>
</protein>
<dbReference type="PIRSF" id="PIRSF014735">
    <property type="entry name" value="UCP014735"/>
    <property type="match status" value="1"/>
</dbReference>